<evidence type="ECO:0000313" key="3">
    <source>
        <dbReference type="Proteomes" id="UP000702544"/>
    </source>
</evidence>
<evidence type="ECO:0008006" key="4">
    <source>
        <dbReference type="Google" id="ProtNLM"/>
    </source>
</evidence>
<organism evidence="2 3">
    <name type="scientific">Candidatus Kutchimonas denitrificans</name>
    <dbReference type="NCBI Taxonomy" id="3056748"/>
    <lineage>
        <taxon>Bacteria</taxon>
        <taxon>Pseudomonadati</taxon>
        <taxon>Gemmatimonadota</taxon>
        <taxon>Gemmatimonadia</taxon>
        <taxon>Candidatus Palauibacterales</taxon>
        <taxon>Candidatus Palauibacteraceae</taxon>
        <taxon>Candidatus Kutchimonas</taxon>
    </lineage>
</organism>
<evidence type="ECO:0000256" key="1">
    <source>
        <dbReference type="ARBA" id="ARBA00023002"/>
    </source>
</evidence>
<feature type="non-terminal residue" evidence="2">
    <location>
        <position position="137"/>
    </location>
</feature>
<dbReference type="GO" id="GO:0016491">
    <property type="term" value="F:oxidoreductase activity"/>
    <property type="evidence" value="ECO:0007669"/>
    <property type="project" value="UniProtKB-KW"/>
</dbReference>
<dbReference type="Gene3D" id="3.20.20.220">
    <property type="match status" value="1"/>
</dbReference>
<reference evidence="2 3" key="1">
    <citation type="submission" date="2020-01" db="EMBL/GenBank/DDBJ databases">
        <title>Genomes assembled from Gulf of Kutch pelagic sediment metagenomes.</title>
        <authorList>
            <person name="Chandrashekar M."/>
            <person name="Mahajan M.S."/>
            <person name="Dave K.J."/>
            <person name="Vatsa P."/>
            <person name="Nathani N.M."/>
        </authorList>
    </citation>
    <scope>NUCLEOTIDE SEQUENCE [LARGE SCALE GENOMIC DNA]</scope>
    <source>
        <strain evidence="2">KS3-K002</strain>
    </source>
</reference>
<comment type="caution">
    <text evidence="2">The sequence shown here is derived from an EMBL/GenBank/DDBJ whole genome shotgun (WGS) entry which is preliminary data.</text>
</comment>
<dbReference type="InterPro" id="IPR029041">
    <property type="entry name" value="FAD-linked_oxidoreductase-like"/>
</dbReference>
<proteinExistence type="predicted"/>
<gene>
    <name evidence="2" type="ORF">GWO12_04930</name>
</gene>
<dbReference type="AlphaFoldDB" id="A0AAE4ZBH3"/>
<accession>A0AAE4ZBH3</accession>
<name>A0AAE4ZBH3_9BACT</name>
<protein>
    <recommendedName>
        <fullName evidence="4">Proline dehydrogenase</fullName>
    </recommendedName>
</protein>
<dbReference type="EMBL" id="JAACAK010000041">
    <property type="protein sequence ID" value="NIR74440.1"/>
    <property type="molecule type" value="Genomic_DNA"/>
</dbReference>
<keyword evidence="1" id="KW-0560">Oxidoreductase</keyword>
<evidence type="ECO:0000313" key="2">
    <source>
        <dbReference type="EMBL" id="NIR74440.1"/>
    </source>
</evidence>
<dbReference type="Proteomes" id="UP000702544">
    <property type="component" value="Unassembled WGS sequence"/>
</dbReference>
<dbReference type="SUPFAM" id="SSF51730">
    <property type="entry name" value="FAD-linked oxidoreductase"/>
    <property type="match status" value="1"/>
</dbReference>
<sequence length="137" mass="15186">MAIGRQLFLWASENEWLESQLTRRAFARRAVERFMPGETAEDALEAAETLGRGGMSTILTQLGENVEEPGAADDVMEHYLGVLGQIEGGDLDTDISIKPTQFGLDLGFDDALERIRRVVQRAGTMRRLVAIDMESSE</sequence>